<keyword evidence="10" id="KW-0614">Plasmid</keyword>
<name>A0A0E4BXA1_9BRAD</name>
<feature type="transmembrane region" description="Helical" evidence="9">
    <location>
        <begin position="110"/>
        <end position="133"/>
    </location>
</feature>
<dbReference type="InterPro" id="IPR006302">
    <property type="entry name" value="T3SS_HrcV"/>
</dbReference>
<dbReference type="EMBL" id="AP014686">
    <property type="protein sequence ID" value="BAR63327.1"/>
    <property type="molecule type" value="Genomic_DNA"/>
</dbReference>
<feature type="transmembrane region" description="Helical" evidence="9">
    <location>
        <begin position="44"/>
        <end position="63"/>
    </location>
</feature>
<geneLocation type="plasmid" evidence="11">
    <name>pNK6b DNA</name>
</geneLocation>
<dbReference type="Proteomes" id="UP000063308">
    <property type="component" value="Plasmid pNK6b"/>
</dbReference>
<dbReference type="InterPro" id="IPR001712">
    <property type="entry name" value="T3SS_FHIPEP"/>
</dbReference>
<dbReference type="Gene3D" id="1.10.8.540">
    <property type="entry name" value="FHIPEP family, domain 3"/>
    <property type="match status" value="1"/>
</dbReference>
<feature type="transmembrane region" description="Helical" evidence="9">
    <location>
        <begin position="293"/>
        <end position="321"/>
    </location>
</feature>
<dbReference type="InterPro" id="IPR042194">
    <property type="entry name" value="FHIPEP_1"/>
</dbReference>
<keyword evidence="7 9" id="KW-1133">Transmembrane helix</keyword>
<dbReference type="PRINTS" id="PR00949">
    <property type="entry name" value="TYPE3IMAPROT"/>
</dbReference>
<evidence type="ECO:0000256" key="7">
    <source>
        <dbReference type="ARBA" id="ARBA00022989"/>
    </source>
</evidence>
<dbReference type="PANTHER" id="PTHR30161">
    <property type="entry name" value="FLAGELLAR EXPORT PROTEIN, MEMBRANE FLHA SUBUNIT-RELATED"/>
    <property type="match status" value="1"/>
</dbReference>
<feature type="transmembrane region" description="Helical" evidence="9">
    <location>
        <begin position="75"/>
        <end position="98"/>
    </location>
</feature>
<evidence type="ECO:0000313" key="10">
    <source>
        <dbReference type="EMBL" id="BAR63327.1"/>
    </source>
</evidence>
<dbReference type="PANTHER" id="PTHR30161:SF2">
    <property type="entry name" value="INVASION PROTEIN INVA"/>
    <property type="match status" value="1"/>
</dbReference>
<reference evidence="10 11" key="1">
    <citation type="submission" date="2014-11" db="EMBL/GenBank/DDBJ databases">
        <title>Symbiosis island explosion on the genome of extra-slow-growing strains of soybean bradyrhizobia with massive insertion sequences.</title>
        <authorList>
            <person name="Iida T."/>
            <person name="Minamisawa K."/>
        </authorList>
    </citation>
    <scope>NUCLEOTIDE SEQUENCE [LARGE SCALE GENOMIC DNA]</scope>
    <source>
        <strain evidence="10 11">NK6</strain>
        <plasmid evidence="11">pNK6b DNA</plasmid>
    </source>
</reference>
<evidence type="ECO:0000256" key="3">
    <source>
        <dbReference type="ARBA" id="ARBA00022448"/>
    </source>
</evidence>
<proteinExistence type="inferred from homology"/>
<keyword evidence="8 9" id="KW-0472">Membrane</keyword>
<feature type="transmembrane region" description="Helical" evidence="9">
    <location>
        <begin position="202"/>
        <end position="222"/>
    </location>
</feature>
<evidence type="ECO:0000256" key="9">
    <source>
        <dbReference type="SAM" id="Phobius"/>
    </source>
</evidence>
<dbReference type="GO" id="GO:0005886">
    <property type="term" value="C:plasma membrane"/>
    <property type="evidence" value="ECO:0007669"/>
    <property type="project" value="UniProtKB-SubCell"/>
</dbReference>
<evidence type="ECO:0000256" key="8">
    <source>
        <dbReference type="ARBA" id="ARBA00023136"/>
    </source>
</evidence>
<dbReference type="Pfam" id="PF00771">
    <property type="entry name" value="FHIPEP"/>
    <property type="match status" value="1"/>
</dbReference>
<dbReference type="Gene3D" id="3.40.50.12790">
    <property type="entry name" value="FHIPEP family, domain 4"/>
    <property type="match status" value="1"/>
</dbReference>
<feature type="transmembrane region" description="Helical" evidence="9">
    <location>
        <begin position="234"/>
        <end position="261"/>
    </location>
</feature>
<comment type="similarity">
    <text evidence="2">Belongs to the FHIPEP (flagella/HR/invasion proteins export pore) family.</text>
</comment>
<dbReference type="NCBIfam" id="TIGR01399">
    <property type="entry name" value="hrcV"/>
    <property type="match status" value="1"/>
</dbReference>
<protein>
    <submittedName>
        <fullName evidence="10">Low calcium response locus protein D</fullName>
    </submittedName>
</protein>
<accession>A0A0E4BXA1</accession>
<keyword evidence="3" id="KW-0813">Transport</keyword>
<dbReference type="GO" id="GO:0009306">
    <property type="term" value="P:protein secretion"/>
    <property type="evidence" value="ECO:0007669"/>
    <property type="project" value="InterPro"/>
</dbReference>
<evidence type="ECO:0000256" key="1">
    <source>
        <dbReference type="ARBA" id="ARBA00004429"/>
    </source>
</evidence>
<dbReference type="AlphaFoldDB" id="A0A0E4BXA1"/>
<evidence type="ECO:0000256" key="4">
    <source>
        <dbReference type="ARBA" id="ARBA00022475"/>
    </source>
</evidence>
<dbReference type="InterPro" id="IPR042196">
    <property type="entry name" value="FHIPEP_4"/>
</dbReference>
<organism evidence="10 11">
    <name type="scientific">Bradyrhizobium diazoefficiens</name>
    <dbReference type="NCBI Taxonomy" id="1355477"/>
    <lineage>
        <taxon>Bacteria</taxon>
        <taxon>Pseudomonadati</taxon>
        <taxon>Pseudomonadota</taxon>
        <taxon>Alphaproteobacteria</taxon>
        <taxon>Hyphomicrobiales</taxon>
        <taxon>Nitrobacteraceae</taxon>
        <taxon>Bradyrhizobium</taxon>
    </lineage>
</organism>
<sequence length="701" mass="76180">MASVTSLDRVRAVASGRNDIVLVALLITIIFMMIIPLPPVLMDVLQALNLGLSALLLMMAVYIKSPLAFVSFPSALLVTTLFRLSLGVAATRTILLHADAGQIIKTFGDFVVAGNLVVGAVTFLIITIVQFVVITKGSERVAEVAARFSLDSMPGKQMSVDGDLRAGSIDIREASRRRVAIERESQLYGALDGAMKFLKGDAIASLISIAVNIIGGIAIGATQKGMGLYEALEVYAILTIGDGLVSQIPALFTAITAGFIVTRVSDQHRGADLGNEIGDEVGAQPRALIVASFILLLFSFVPGLPTGIFMILAVVVGGGGWQLQRSQRLATPAMRRDSVTGATRLTASDEPTGGADGADDIGIKFTVPLMVDIGHDVQAAASPDLLKKALDAERHALVLDLGVPLPAINVRVNDSCKDGAYVIMVNEIPCGEGRLRSQILLARDTPENLDLLGIPYVLDKSFLPQIETVWVDAIHRESLRAASIPFLESVQILSYQTGLILRRHAFEFIGIQETRTLLNRIEVCFPELVKEVLRSAHLQKISEVFQRLIAEEVSLRNMRTILAALVERAQNEKDVVLLTEHVRCALKRQLCIPYCIGMNLLPAYLLTPEVEDTIRRAIRQTSAGSYLALDARTTSQIIDAIREAIGNLNQQPHKPVLLASTDIRRYLRKVIETDFYELPVLSYQELPPDISIQPLGRISLQ</sequence>
<evidence type="ECO:0000256" key="6">
    <source>
        <dbReference type="ARBA" id="ARBA00022692"/>
    </source>
</evidence>
<comment type="subcellular location">
    <subcellularLocation>
        <location evidence="1">Cell inner membrane</location>
        <topology evidence="1">Multi-pass membrane protein</topology>
    </subcellularLocation>
</comment>
<dbReference type="PIRSF" id="PIRSF005419">
    <property type="entry name" value="FlhA"/>
    <property type="match status" value="1"/>
</dbReference>
<evidence type="ECO:0000313" key="11">
    <source>
        <dbReference type="Proteomes" id="UP000063308"/>
    </source>
</evidence>
<gene>
    <name evidence="10" type="ORF">NK6_b_133</name>
</gene>
<feature type="transmembrane region" description="Helical" evidence="9">
    <location>
        <begin position="20"/>
        <end position="38"/>
    </location>
</feature>
<dbReference type="InterPro" id="IPR042193">
    <property type="entry name" value="FHIPEP_3"/>
</dbReference>
<keyword evidence="4" id="KW-1003">Cell membrane</keyword>
<evidence type="ECO:0000256" key="2">
    <source>
        <dbReference type="ARBA" id="ARBA00008835"/>
    </source>
</evidence>
<keyword evidence="5" id="KW-0997">Cell inner membrane</keyword>
<dbReference type="Gene3D" id="3.40.30.60">
    <property type="entry name" value="FHIPEP family, domain 1"/>
    <property type="match status" value="1"/>
</dbReference>
<evidence type="ECO:0000256" key="5">
    <source>
        <dbReference type="ARBA" id="ARBA00022519"/>
    </source>
</evidence>
<keyword evidence="6 9" id="KW-0812">Transmembrane</keyword>